<dbReference type="Proteomes" id="UP000198211">
    <property type="component" value="Unassembled WGS sequence"/>
</dbReference>
<dbReference type="Gene3D" id="3.30.420.10">
    <property type="entry name" value="Ribonuclease H-like superfamily/Ribonuclease H"/>
    <property type="match status" value="1"/>
</dbReference>
<evidence type="ECO:0000259" key="1">
    <source>
        <dbReference type="Pfam" id="PF17921"/>
    </source>
</evidence>
<keyword evidence="2" id="KW-0548">Nucleotidyltransferase</keyword>
<evidence type="ECO:0000313" key="3">
    <source>
        <dbReference type="Proteomes" id="UP000198211"/>
    </source>
</evidence>
<accession>A0A225W604</accession>
<dbReference type="GO" id="GO:0003676">
    <property type="term" value="F:nucleic acid binding"/>
    <property type="evidence" value="ECO:0007669"/>
    <property type="project" value="InterPro"/>
</dbReference>
<dbReference type="SUPFAM" id="SSF53098">
    <property type="entry name" value="Ribonuclease H-like"/>
    <property type="match status" value="1"/>
</dbReference>
<organism evidence="2 3">
    <name type="scientific">Phytophthora megakarya</name>
    <dbReference type="NCBI Taxonomy" id="4795"/>
    <lineage>
        <taxon>Eukaryota</taxon>
        <taxon>Sar</taxon>
        <taxon>Stramenopiles</taxon>
        <taxon>Oomycota</taxon>
        <taxon>Peronosporomycetes</taxon>
        <taxon>Peronosporales</taxon>
        <taxon>Peronosporaceae</taxon>
        <taxon>Phytophthora</taxon>
    </lineage>
</organism>
<dbReference type="InterPro" id="IPR041588">
    <property type="entry name" value="Integrase_H2C2"/>
</dbReference>
<dbReference type="EMBL" id="NBNE01001650">
    <property type="protein sequence ID" value="OWZ13173.1"/>
    <property type="molecule type" value="Genomic_DNA"/>
</dbReference>
<reference evidence="3" key="1">
    <citation type="submission" date="2017-03" db="EMBL/GenBank/DDBJ databases">
        <title>Phytopthora megakarya and P. palmivora, two closely related causual agents of cacao black pod achieved similar genome size and gene model numbers by different mechanisms.</title>
        <authorList>
            <person name="Ali S."/>
            <person name="Shao J."/>
            <person name="Larry D.J."/>
            <person name="Kronmiller B."/>
            <person name="Shen D."/>
            <person name="Strem M.D."/>
            <person name="Melnick R.L."/>
            <person name="Guiltinan M.J."/>
            <person name="Tyler B.M."/>
            <person name="Meinhardt L.W."/>
            <person name="Bailey B.A."/>
        </authorList>
    </citation>
    <scope>NUCLEOTIDE SEQUENCE [LARGE SCALE GENOMIC DNA]</scope>
    <source>
        <strain evidence="3">zdho120</strain>
    </source>
</reference>
<dbReference type="Pfam" id="PF17921">
    <property type="entry name" value="Integrase_H2C2"/>
    <property type="match status" value="1"/>
</dbReference>
<feature type="domain" description="Integrase zinc-binding" evidence="1">
    <location>
        <begin position="68"/>
        <end position="94"/>
    </location>
</feature>
<evidence type="ECO:0000313" key="2">
    <source>
        <dbReference type="EMBL" id="OWZ13173.1"/>
    </source>
</evidence>
<name>A0A225W604_9STRA</name>
<gene>
    <name evidence="2" type="ORF">PHMEG_00013554</name>
</gene>
<protein>
    <submittedName>
        <fullName evidence="2">Reverse transcriptase</fullName>
    </submittedName>
</protein>
<dbReference type="InterPro" id="IPR012337">
    <property type="entry name" value="RNaseH-like_sf"/>
</dbReference>
<sequence length="183" mass="21122">MTYTEVREAWKWTDKFVLSSDNILYYVGPSRRKLAEDQAELSLRLVVSTTMIQEVLQIVTTLSKAGTMRVKQNYYWIGLYVDVEKHVKSCLDCSSKDMGQETCLLNDHFKCPLSKSRRAKAMSDTDMLTVAKVFEECIYRRFGAPSLIRHDRDPRFMSALSRSTLSYRPQANGQQERSVKAVM</sequence>
<dbReference type="InterPro" id="IPR036397">
    <property type="entry name" value="RNaseH_sf"/>
</dbReference>
<dbReference type="PANTHER" id="PTHR37984">
    <property type="entry name" value="PROTEIN CBG26694"/>
    <property type="match status" value="1"/>
</dbReference>
<dbReference type="AlphaFoldDB" id="A0A225W604"/>
<dbReference type="Gene3D" id="1.10.340.70">
    <property type="match status" value="1"/>
</dbReference>
<keyword evidence="2" id="KW-0808">Transferase</keyword>
<keyword evidence="2" id="KW-0695">RNA-directed DNA polymerase</keyword>
<comment type="caution">
    <text evidence="2">The sequence shown here is derived from an EMBL/GenBank/DDBJ whole genome shotgun (WGS) entry which is preliminary data.</text>
</comment>
<dbReference type="InterPro" id="IPR050951">
    <property type="entry name" value="Retrovirus_Pol_polyprotein"/>
</dbReference>
<dbReference type="PANTHER" id="PTHR37984:SF5">
    <property type="entry name" value="PROTEIN NYNRIN-LIKE"/>
    <property type="match status" value="1"/>
</dbReference>
<keyword evidence="3" id="KW-1185">Reference proteome</keyword>
<dbReference type="GO" id="GO:0003964">
    <property type="term" value="F:RNA-directed DNA polymerase activity"/>
    <property type="evidence" value="ECO:0007669"/>
    <property type="project" value="UniProtKB-KW"/>
</dbReference>
<proteinExistence type="predicted"/>